<dbReference type="OrthoDB" id="10008801at2759"/>
<dbReference type="EMBL" id="RSCD01000002">
    <property type="protein sequence ID" value="RSH94610.1"/>
    <property type="molecule type" value="Genomic_DNA"/>
</dbReference>
<feature type="compositionally biased region" description="Low complexity" evidence="1">
    <location>
        <begin position="544"/>
        <end position="556"/>
    </location>
</feature>
<feature type="chain" id="PRO_5019555916" evidence="2">
    <location>
        <begin position="20"/>
        <end position="649"/>
    </location>
</feature>
<reference evidence="3 4" key="1">
    <citation type="submission" date="2018-11" db="EMBL/GenBank/DDBJ databases">
        <title>Genome sequence of Saitozyma podzolica DSM 27192.</title>
        <authorList>
            <person name="Aliyu H."/>
            <person name="Gorte O."/>
            <person name="Ochsenreither K."/>
        </authorList>
    </citation>
    <scope>NUCLEOTIDE SEQUENCE [LARGE SCALE GENOMIC DNA]</scope>
    <source>
        <strain evidence="3 4">DSM 27192</strain>
    </source>
</reference>
<keyword evidence="4" id="KW-1185">Reference proteome</keyword>
<sequence length="649" mass="70788">MRPALTLMRSLASARLARATATLLPRATILTPLRSRSLHATPPSLASEVPKDPTADPELQSFYDKIVKHQGAVDAMLEIQKLMQAKGIDTSKPISRFQVLKLGMDEDMRTAGMKLVEELKNAGVELTPELLSRVVRSQATEALRVHDELVTRLAEEGVSGEEMVRRGILTRVERRQLKRWARRDEDDQMFGFSLELRKHHLAKLCTSPNIPLAAITSMIDTYFPSLPSASPQEFQTARDRHPMLFVRIMTSDQALVLGQYRSIARSWHGLLTKSTAARQGPLRIDEVTPGAPAQILEKLAEKMIKEAEAVIRDAGEFGAMFSRVGVGNTSGSLALDQVEEKRSIHSGPAKENRRASRSLHLLEDPADTPQHTLALAQPVPPASSEAGPSRPRASLPAVIRLRESLSPDPALDIPHLTFDTTRGGRLRARGSIERRSQTPLLRGDTPMFRRDTAKIRGSTPLFQPASPSPSPLDAGLDVGAQIDPTHFPEHPITGSAQSLGEPAGPGEGTGPGVDFDASIDTKPIIKKRRRVSGLPPETGPEYTASSPKQKAQAAPKSKLRPFESSQIVRPKRQSRGGVGGDENSPRAAKRAREEGREVREGLAEGDSQENSQEGVGPAQPNREMEVVEVVRKLDKGKGRAEPRGFLGQA</sequence>
<feature type="compositionally biased region" description="Basic and acidic residues" evidence="1">
    <location>
        <begin position="630"/>
        <end position="642"/>
    </location>
</feature>
<dbReference type="AlphaFoldDB" id="A0A427YU10"/>
<name>A0A427YU10_9TREE</name>
<gene>
    <name evidence="3" type="ORF">EHS25_004414</name>
</gene>
<feature type="compositionally biased region" description="Basic and acidic residues" evidence="1">
    <location>
        <begin position="590"/>
        <end position="602"/>
    </location>
</feature>
<evidence type="ECO:0000313" key="3">
    <source>
        <dbReference type="EMBL" id="RSH94610.1"/>
    </source>
</evidence>
<evidence type="ECO:0000256" key="2">
    <source>
        <dbReference type="SAM" id="SignalP"/>
    </source>
</evidence>
<feature type="region of interest" description="Disordered" evidence="1">
    <location>
        <begin position="456"/>
        <end position="624"/>
    </location>
</feature>
<proteinExistence type="predicted"/>
<dbReference type="Proteomes" id="UP000279259">
    <property type="component" value="Unassembled WGS sequence"/>
</dbReference>
<feature type="region of interest" description="Disordered" evidence="1">
    <location>
        <begin position="630"/>
        <end position="649"/>
    </location>
</feature>
<comment type="caution">
    <text evidence="3">The sequence shown here is derived from an EMBL/GenBank/DDBJ whole genome shotgun (WGS) entry which is preliminary data.</text>
</comment>
<evidence type="ECO:0000256" key="1">
    <source>
        <dbReference type="SAM" id="MobiDB-lite"/>
    </source>
</evidence>
<evidence type="ECO:0000313" key="4">
    <source>
        <dbReference type="Proteomes" id="UP000279259"/>
    </source>
</evidence>
<keyword evidence="2" id="KW-0732">Signal</keyword>
<feature type="signal peptide" evidence="2">
    <location>
        <begin position="1"/>
        <end position="19"/>
    </location>
</feature>
<protein>
    <submittedName>
        <fullName evidence="3">Uncharacterized protein</fullName>
    </submittedName>
</protein>
<accession>A0A427YU10</accession>
<organism evidence="3 4">
    <name type="scientific">Saitozyma podzolica</name>
    <dbReference type="NCBI Taxonomy" id="1890683"/>
    <lineage>
        <taxon>Eukaryota</taxon>
        <taxon>Fungi</taxon>
        <taxon>Dikarya</taxon>
        <taxon>Basidiomycota</taxon>
        <taxon>Agaricomycotina</taxon>
        <taxon>Tremellomycetes</taxon>
        <taxon>Tremellales</taxon>
        <taxon>Trimorphomycetaceae</taxon>
        <taxon>Saitozyma</taxon>
    </lineage>
</organism>